<dbReference type="Proteomes" id="UP000030182">
    <property type="component" value="Unassembled WGS sequence"/>
</dbReference>
<gene>
    <name evidence="4" type="ORF">DHOM_09755</name>
</gene>
<evidence type="ECO:0000256" key="1">
    <source>
        <dbReference type="ARBA" id="ARBA00022679"/>
    </source>
</evidence>
<dbReference type="InterPro" id="IPR011611">
    <property type="entry name" value="PfkB_dom"/>
</dbReference>
<comment type="caution">
    <text evidence="4">The sequence shown here is derived from an EMBL/GenBank/DDBJ whole genome shotgun (WGS) entry which is preliminary data.</text>
</comment>
<keyword evidence="2 4" id="KW-0418">Kinase</keyword>
<reference evidence="4 5" key="1">
    <citation type="submission" date="2014-01" db="EMBL/GenBank/DDBJ databases">
        <title>Draft genome sequence of the multidrug-resistant clinical isolate Dermabacter hominis 1368.</title>
        <authorList>
            <person name="Albersmeier A."/>
            <person name="Bomholt C."/>
            <person name="Glaub A."/>
            <person name="Ruckert C."/>
            <person name="Soriano F."/>
            <person name="Fernandez-Natal I."/>
            <person name="Tauch A."/>
        </authorList>
    </citation>
    <scope>NUCLEOTIDE SEQUENCE [LARGE SCALE GENOMIC DNA]</scope>
    <source>
        <strain evidence="4 5">1368</strain>
    </source>
</reference>
<dbReference type="SUPFAM" id="SSF53613">
    <property type="entry name" value="Ribokinase-like"/>
    <property type="match status" value="1"/>
</dbReference>
<dbReference type="GO" id="GO:0016301">
    <property type="term" value="F:kinase activity"/>
    <property type="evidence" value="ECO:0007669"/>
    <property type="project" value="UniProtKB-KW"/>
</dbReference>
<dbReference type="EMBL" id="JDRS01000018">
    <property type="protein sequence ID" value="KDS92694.1"/>
    <property type="molecule type" value="Genomic_DNA"/>
</dbReference>
<dbReference type="PANTHER" id="PTHR10584:SF166">
    <property type="entry name" value="RIBOKINASE"/>
    <property type="match status" value="1"/>
</dbReference>
<evidence type="ECO:0000313" key="5">
    <source>
        <dbReference type="Proteomes" id="UP000030182"/>
    </source>
</evidence>
<dbReference type="RefSeq" id="WP_034371082.1">
    <property type="nucleotide sequence ID" value="NZ_KN323183.1"/>
</dbReference>
<dbReference type="Gene3D" id="3.40.1190.20">
    <property type="match status" value="1"/>
</dbReference>
<keyword evidence="1" id="KW-0808">Transferase</keyword>
<evidence type="ECO:0000259" key="3">
    <source>
        <dbReference type="Pfam" id="PF00294"/>
    </source>
</evidence>
<feature type="domain" description="Carbohydrate kinase PfkB" evidence="3">
    <location>
        <begin position="15"/>
        <end position="293"/>
    </location>
</feature>
<proteinExistence type="predicted"/>
<protein>
    <submittedName>
        <fullName evidence="4">Sugar kinase</fullName>
    </submittedName>
</protein>
<name>A0ABR4SHM2_9MICO</name>
<organism evidence="4 5">
    <name type="scientific">Dermabacter hominis 1368</name>
    <dbReference type="NCBI Taxonomy" id="1450519"/>
    <lineage>
        <taxon>Bacteria</taxon>
        <taxon>Bacillati</taxon>
        <taxon>Actinomycetota</taxon>
        <taxon>Actinomycetes</taxon>
        <taxon>Micrococcales</taxon>
        <taxon>Dermabacteraceae</taxon>
        <taxon>Dermabacter</taxon>
    </lineage>
</organism>
<evidence type="ECO:0000256" key="2">
    <source>
        <dbReference type="ARBA" id="ARBA00022777"/>
    </source>
</evidence>
<dbReference type="InterPro" id="IPR029056">
    <property type="entry name" value="Ribokinase-like"/>
</dbReference>
<evidence type="ECO:0000313" key="4">
    <source>
        <dbReference type="EMBL" id="KDS92694.1"/>
    </source>
</evidence>
<sequence length="314" mass="32626">MPRVLHTAQALVDVMIEVPALPSTGSNVNAVGVPRSYAGGAVTISLAAARVGATAVHGGAHGEGPNGDLIRAVLRENGIGLSSPVVEGKDTGSCYVFVEPSAERTFVTCYGAERDITAESLALLEPSKGDLVCVSGYSLFEPTRDPLLAFLDALTPGALLVLDPGAPFASFPRDLRDRVLARTDVWTSNADEAREITGIDDVAGTLPALGRLLGTGAVVIVRDGSDGCYLFERGHLDYVPGYPQKAVDTNGAGDTHTGIVLGERALGLSWLDAARRANAGAALKVTRKGPITAPTREEIDAFLATNPATSLEAR</sequence>
<accession>A0ABR4SHM2</accession>
<dbReference type="Pfam" id="PF00294">
    <property type="entry name" value="PfkB"/>
    <property type="match status" value="1"/>
</dbReference>
<keyword evidence="5" id="KW-1185">Reference proteome</keyword>
<dbReference type="PANTHER" id="PTHR10584">
    <property type="entry name" value="SUGAR KINASE"/>
    <property type="match status" value="1"/>
</dbReference>